<gene>
    <name evidence="1" type="ORF">AHMF7605_08915</name>
</gene>
<reference evidence="1 2" key="1">
    <citation type="submission" date="2018-03" db="EMBL/GenBank/DDBJ databases">
        <title>Adhaeribacter sp. HMF7605 Genome sequencing and assembly.</title>
        <authorList>
            <person name="Kang H."/>
            <person name="Kang J."/>
            <person name="Cha I."/>
            <person name="Kim H."/>
            <person name="Joh K."/>
        </authorList>
    </citation>
    <scope>NUCLEOTIDE SEQUENCE [LARGE SCALE GENOMIC DNA]</scope>
    <source>
        <strain evidence="1 2">HMF7605</strain>
    </source>
</reference>
<protein>
    <submittedName>
        <fullName evidence="1">Uncharacterized protein</fullName>
    </submittedName>
</protein>
<dbReference type="Proteomes" id="UP000240357">
    <property type="component" value="Unassembled WGS sequence"/>
</dbReference>
<proteinExistence type="predicted"/>
<accession>A0A2T2YDQ6</accession>
<name>A0A2T2YDQ6_9BACT</name>
<keyword evidence="2" id="KW-1185">Reference proteome</keyword>
<sequence length="67" mass="7967">MAINYSYPNNVQINWLGSEKIIAFKQVFLLFKYKLKRPKLKKIQKKVFSLLLSAKYLTYNILNVKNV</sequence>
<comment type="caution">
    <text evidence="1">The sequence shown here is derived from an EMBL/GenBank/DDBJ whole genome shotgun (WGS) entry which is preliminary data.</text>
</comment>
<dbReference type="EMBL" id="PYFT01000001">
    <property type="protein sequence ID" value="PSR53634.1"/>
    <property type="molecule type" value="Genomic_DNA"/>
</dbReference>
<evidence type="ECO:0000313" key="2">
    <source>
        <dbReference type="Proteomes" id="UP000240357"/>
    </source>
</evidence>
<evidence type="ECO:0000313" key="1">
    <source>
        <dbReference type="EMBL" id="PSR53634.1"/>
    </source>
</evidence>
<dbReference type="AlphaFoldDB" id="A0A2T2YDQ6"/>
<organism evidence="1 2">
    <name type="scientific">Adhaeribacter arboris</name>
    <dbReference type="NCBI Taxonomy" id="2072846"/>
    <lineage>
        <taxon>Bacteria</taxon>
        <taxon>Pseudomonadati</taxon>
        <taxon>Bacteroidota</taxon>
        <taxon>Cytophagia</taxon>
        <taxon>Cytophagales</taxon>
        <taxon>Hymenobacteraceae</taxon>
        <taxon>Adhaeribacter</taxon>
    </lineage>
</organism>